<name>A0A8J2PA39_9HEXA</name>
<sequence length="482" mass="54966">MVTFLNSVGVVLLFVCGAVGEFRFCHFGPQRIKNSDCPYGLFFDGPISTPCAYYANDGTGPSAEAELSTCKGSAKALSSSGERADSTSFRAVFMDVADPNEKGDKGKLANDCVEECFDQWVPLEERGGESSSGVVVETEPFYDYKVPPLLEWDVHFQNNLTAQVFLELLDDDDENMKKDPKLSYIRSVTLLKQSFEIMRKVCEPYINKEFMDQLYKGFLFMVSKSKEEVLDIGELEKTEILKALKTCSGKKDGVKIFGNVCNNYTRIIGYGKPGSDVSSMTRYKILDKSFRWLKYDPIVEGTWAAIDFVHGYCFNDHLPDFNYHHIYQFGLEALFTKTILQRWPYPPKLKRGPGYWNNILDTRDAKLMMQNMDACAQAAYFESAHEKRLNRPFSKFPQLFGDPGKKTTTTAKPDKKPKHLQNAANYWDWYDKNNALDSYLETVGGACIKTENDLNNFRTQFEHICEVLPNQFAQQRFLNKNT</sequence>
<dbReference type="Proteomes" id="UP000708208">
    <property type="component" value="Unassembled WGS sequence"/>
</dbReference>
<comment type="caution">
    <text evidence="2">The sequence shown here is derived from an EMBL/GenBank/DDBJ whole genome shotgun (WGS) entry which is preliminary data.</text>
</comment>
<feature type="chain" id="PRO_5035167863" evidence="1">
    <location>
        <begin position="21"/>
        <end position="482"/>
    </location>
</feature>
<evidence type="ECO:0000313" key="3">
    <source>
        <dbReference type="Proteomes" id="UP000708208"/>
    </source>
</evidence>
<feature type="signal peptide" evidence="1">
    <location>
        <begin position="1"/>
        <end position="20"/>
    </location>
</feature>
<protein>
    <submittedName>
        <fullName evidence="2">Uncharacterized protein</fullName>
    </submittedName>
</protein>
<evidence type="ECO:0000313" key="2">
    <source>
        <dbReference type="EMBL" id="CAG7729096.1"/>
    </source>
</evidence>
<evidence type="ECO:0000256" key="1">
    <source>
        <dbReference type="SAM" id="SignalP"/>
    </source>
</evidence>
<keyword evidence="1" id="KW-0732">Signal</keyword>
<keyword evidence="3" id="KW-1185">Reference proteome</keyword>
<dbReference type="EMBL" id="CAJVCH010173129">
    <property type="protein sequence ID" value="CAG7729096.1"/>
    <property type="molecule type" value="Genomic_DNA"/>
</dbReference>
<dbReference type="AlphaFoldDB" id="A0A8J2PA39"/>
<accession>A0A8J2PA39</accession>
<gene>
    <name evidence="2" type="ORF">AFUS01_LOCUS17833</name>
</gene>
<proteinExistence type="predicted"/>
<reference evidence="2" key="1">
    <citation type="submission" date="2021-06" db="EMBL/GenBank/DDBJ databases">
        <authorList>
            <person name="Hodson N. C."/>
            <person name="Mongue J. A."/>
            <person name="Jaron S. K."/>
        </authorList>
    </citation>
    <scope>NUCLEOTIDE SEQUENCE</scope>
</reference>
<organism evidence="2 3">
    <name type="scientific">Allacma fusca</name>
    <dbReference type="NCBI Taxonomy" id="39272"/>
    <lineage>
        <taxon>Eukaryota</taxon>
        <taxon>Metazoa</taxon>
        <taxon>Ecdysozoa</taxon>
        <taxon>Arthropoda</taxon>
        <taxon>Hexapoda</taxon>
        <taxon>Collembola</taxon>
        <taxon>Symphypleona</taxon>
        <taxon>Sminthuridae</taxon>
        <taxon>Allacma</taxon>
    </lineage>
</organism>